<gene>
    <name evidence="2" type="ORF">GCM10009838_19180</name>
</gene>
<feature type="region of interest" description="Disordered" evidence="1">
    <location>
        <begin position="52"/>
        <end position="72"/>
    </location>
</feature>
<reference evidence="2 3" key="1">
    <citation type="journal article" date="2019" name="Int. J. Syst. Evol. Microbiol.">
        <title>The Global Catalogue of Microorganisms (GCM) 10K type strain sequencing project: providing services to taxonomists for standard genome sequencing and annotation.</title>
        <authorList>
            <consortium name="The Broad Institute Genomics Platform"/>
            <consortium name="The Broad Institute Genome Sequencing Center for Infectious Disease"/>
            <person name="Wu L."/>
            <person name="Ma J."/>
        </authorList>
    </citation>
    <scope>NUCLEOTIDE SEQUENCE [LARGE SCALE GENOMIC DNA]</scope>
    <source>
        <strain evidence="2 3">JCM 16013</strain>
    </source>
</reference>
<proteinExistence type="predicted"/>
<comment type="caution">
    <text evidence="2">The sequence shown here is derived from an EMBL/GenBank/DDBJ whole genome shotgun (WGS) entry which is preliminary data.</text>
</comment>
<dbReference type="RefSeq" id="WP_344656587.1">
    <property type="nucleotide sequence ID" value="NZ_BAAAQM010000008.1"/>
</dbReference>
<feature type="compositionally biased region" description="Basic and acidic residues" evidence="1">
    <location>
        <begin position="61"/>
        <end position="72"/>
    </location>
</feature>
<evidence type="ECO:0000256" key="1">
    <source>
        <dbReference type="SAM" id="MobiDB-lite"/>
    </source>
</evidence>
<protein>
    <submittedName>
        <fullName evidence="2">Uncharacterized protein</fullName>
    </submittedName>
</protein>
<evidence type="ECO:0000313" key="2">
    <source>
        <dbReference type="EMBL" id="GAA1962436.1"/>
    </source>
</evidence>
<evidence type="ECO:0000313" key="3">
    <source>
        <dbReference type="Proteomes" id="UP001499854"/>
    </source>
</evidence>
<dbReference type="Proteomes" id="UP001499854">
    <property type="component" value="Unassembled WGS sequence"/>
</dbReference>
<name>A0ABN2R2Y2_9ACTN</name>
<accession>A0ABN2R2Y2</accession>
<organism evidence="2 3">
    <name type="scientific">Catenulispora subtropica</name>
    <dbReference type="NCBI Taxonomy" id="450798"/>
    <lineage>
        <taxon>Bacteria</taxon>
        <taxon>Bacillati</taxon>
        <taxon>Actinomycetota</taxon>
        <taxon>Actinomycetes</taxon>
        <taxon>Catenulisporales</taxon>
        <taxon>Catenulisporaceae</taxon>
        <taxon>Catenulispora</taxon>
    </lineage>
</organism>
<sequence length="72" mass="7939">MSDEINGSDRPLMPGHIGIRITVIDYDGATGTYRTIKEMSFTPPARHLALPGLTTLQLGRGRQERQDTDGEL</sequence>
<dbReference type="EMBL" id="BAAAQM010000008">
    <property type="protein sequence ID" value="GAA1962436.1"/>
    <property type="molecule type" value="Genomic_DNA"/>
</dbReference>
<keyword evidence="3" id="KW-1185">Reference proteome</keyword>